<dbReference type="CDD" id="cd01831">
    <property type="entry name" value="Endoglucanase_E_like"/>
    <property type="match status" value="1"/>
</dbReference>
<dbReference type="InterPro" id="IPR040794">
    <property type="entry name" value="CE2_N"/>
</dbReference>
<evidence type="ECO:0000313" key="4">
    <source>
        <dbReference type="Proteomes" id="UP000076643"/>
    </source>
</evidence>
<dbReference type="InterPro" id="IPR052762">
    <property type="entry name" value="PCW_deacetylase/CE"/>
</dbReference>
<dbReference type="STRING" id="43657.S4054249_21305"/>
<evidence type="ECO:0008006" key="5">
    <source>
        <dbReference type="Google" id="ProtNLM"/>
    </source>
</evidence>
<sequence length="368" mass="41767">MLRLLSLKLSTLILLLSMSGIFVSPFAVGKNYQATHHAIVYEGRVSKDYGKGQVEFNWPGTQLKTKLVGKSLKMTMAGYGDQFDVLVDGKLHKRLLTNPNGNFEEHTVFEQIESKQVEIEIVKRWENYSNNSKVLSFSADGRIEGIWQQQPHILFIGDSISAGFGSESTKRQCTWTEIVNSSNARLAFPYLTATQLDASFTQVSYSGLGLIRNWSGNDSHHDLRTYYDKVSAVFGDHQGYEDTHPDLIILEVGTNDFSTDPQPHEPWENIQEVKAHWIDTMVEFTNALRYRYPNAPIVYMPRPAYPYDFIIPATLEAKSRLEEVGVDALYSHTFISPLEGCIWHPTSAEHMDIATKLSKFINQHDLLN</sequence>
<name>A0A162A123_9GAMM</name>
<dbReference type="GO" id="GO:0052689">
    <property type="term" value="F:carboxylic ester hydrolase activity"/>
    <property type="evidence" value="ECO:0007669"/>
    <property type="project" value="InterPro"/>
</dbReference>
<dbReference type="InterPro" id="IPR037461">
    <property type="entry name" value="CtCE2-like_dom"/>
</dbReference>
<dbReference type="Gene3D" id="2.60.120.260">
    <property type="entry name" value="Galactose-binding domain-like"/>
    <property type="match status" value="1"/>
</dbReference>
<organism evidence="3 4">
    <name type="scientific">Pseudoalteromonas luteoviolacea DSM 6061</name>
    <dbReference type="NCBI Taxonomy" id="1365250"/>
    <lineage>
        <taxon>Bacteria</taxon>
        <taxon>Pseudomonadati</taxon>
        <taxon>Pseudomonadota</taxon>
        <taxon>Gammaproteobacteria</taxon>
        <taxon>Alteromonadales</taxon>
        <taxon>Pseudoalteromonadaceae</taxon>
        <taxon>Pseudoalteromonas</taxon>
    </lineage>
</organism>
<dbReference type="EMBL" id="AUYB01000091">
    <property type="protein sequence ID" value="KZN41046.1"/>
    <property type="molecule type" value="Genomic_DNA"/>
</dbReference>
<dbReference type="Proteomes" id="UP000076643">
    <property type="component" value="Unassembled WGS sequence"/>
</dbReference>
<dbReference type="InterPro" id="IPR036514">
    <property type="entry name" value="SGNH_hydro_sf"/>
</dbReference>
<dbReference type="Gene3D" id="3.40.50.1110">
    <property type="entry name" value="SGNH hydrolase"/>
    <property type="match status" value="1"/>
</dbReference>
<evidence type="ECO:0000259" key="1">
    <source>
        <dbReference type="Pfam" id="PF13472"/>
    </source>
</evidence>
<evidence type="ECO:0000259" key="2">
    <source>
        <dbReference type="Pfam" id="PF17996"/>
    </source>
</evidence>
<evidence type="ECO:0000313" key="3">
    <source>
        <dbReference type="EMBL" id="KZN41046.1"/>
    </source>
</evidence>
<feature type="domain" description="Carbohydrate esterase 2 N-terminal" evidence="2">
    <location>
        <begin position="41"/>
        <end position="140"/>
    </location>
</feature>
<keyword evidence="4" id="KW-1185">Reference proteome</keyword>
<dbReference type="SUPFAM" id="SSF52266">
    <property type="entry name" value="SGNH hydrolase"/>
    <property type="match status" value="1"/>
</dbReference>
<dbReference type="PATRIC" id="fig|1365250.3.peg.1228"/>
<comment type="caution">
    <text evidence="3">The sequence shown here is derived from an EMBL/GenBank/DDBJ whole genome shotgun (WGS) entry which is preliminary data.</text>
</comment>
<reference evidence="3 4" key="1">
    <citation type="submission" date="2013-07" db="EMBL/GenBank/DDBJ databases">
        <title>Comparative Genomic and Metabolomic Analysis of Twelve Strains of Pseudoalteromonas luteoviolacea.</title>
        <authorList>
            <person name="Vynne N.G."/>
            <person name="Mansson M."/>
            <person name="Gram L."/>
        </authorList>
    </citation>
    <scope>NUCLEOTIDE SEQUENCE [LARGE SCALE GENOMIC DNA]</scope>
    <source>
        <strain evidence="3 4">DSM 6061</strain>
    </source>
</reference>
<proteinExistence type="predicted"/>
<dbReference type="InterPro" id="IPR013830">
    <property type="entry name" value="SGNH_hydro"/>
</dbReference>
<dbReference type="PANTHER" id="PTHR37834:SF2">
    <property type="entry name" value="ESTERASE, SGNH HYDROLASE-TYPE"/>
    <property type="match status" value="1"/>
</dbReference>
<dbReference type="Pfam" id="PF13472">
    <property type="entry name" value="Lipase_GDSL_2"/>
    <property type="match status" value="1"/>
</dbReference>
<dbReference type="Pfam" id="PF17996">
    <property type="entry name" value="CE2_N"/>
    <property type="match status" value="1"/>
</dbReference>
<feature type="domain" description="SGNH hydrolase-type esterase" evidence="1">
    <location>
        <begin position="155"/>
        <end position="307"/>
    </location>
</feature>
<dbReference type="AlphaFoldDB" id="A0A162A123"/>
<protein>
    <recommendedName>
        <fullName evidence="5">Lipolytic enzyme</fullName>
    </recommendedName>
</protein>
<dbReference type="RefSeq" id="WP_063364840.1">
    <property type="nucleotide sequence ID" value="NZ_AQHB01000049.1"/>
</dbReference>
<gene>
    <name evidence="3" type="ORF">N475_10765</name>
</gene>
<dbReference type="PANTHER" id="PTHR37834">
    <property type="entry name" value="GDSL-LIKE LIPASE/ACYLHYDROLASE DOMAIN PROTEIN (AFU_ORTHOLOGUE AFUA_2G00620)"/>
    <property type="match status" value="1"/>
</dbReference>
<accession>A0A162A123</accession>